<gene>
    <name evidence="6" type="ORF">H7313_14540</name>
</gene>
<dbReference type="InterPro" id="IPR036390">
    <property type="entry name" value="WH_DNA-bd_sf"/>
</dbReference>
<evidence type="ECO:0000256" key="1">
    <source>
        <dbReference type="ARBA" id="ARBA00023015"/>
    </source>
</evidence>
<keyword evidence="2" id="KW-0238">DNA-binding</keyword>
<dbReference type="PROSITE" id="PS50995">
    <property type="entry name" value="HTH_MARR_2"/>
    <property type="match status" value="1"/>
</dbReference>
<evidence type="ECO:0000256" key="2">
    <source>
        <dbReference type="ARBA" id="ARBA00023125"/>
    </source>
</evidence>
<evidence type="ECO:0000259" key="5">
    <source>
        <dbReference type="PROSITE" id="PS50995"/>
    </source>
</evidence>
<evidence type="ECO:0000313" key="6">
    <source>
        <dbReference type="EMBL" id="MBC2890551.1"/>
    </source>
</evidence>
<accession>A0A842JJA0</accession>
<evidence type="ECO:0000313" key="7">
    <source>
        <dbReference type="Proteomes" id="UP000587396"/>
    </source>
</evidence>
<dbReference type="Gene3D" id="1.10.10.10">
    <property type="entry name" value="Winged helix-like DNA-binding domain superfamily/Winged helix DNA-binding domain"/>
    <property type="match status" value="1"/>
</dbReference>
<dbReference type="InterPro" id="IPR000835">
    <property type="entry name" value="HTH_MarR-typ"/>
</dbReference>
<dbReference type="PROSITE" id="PS01117">
    <property type="entry name" value="HTH_MARR_1"/>
    <property type="match status" value="1"/>
</dbReference>
<dbReference type="GO" id="GO:0003677">
    <property type="term" value="F:DNA binding"/>
    <property type="evidence" value="ECO:0007669"/>
    <property type="project" value="UniProtKB-KW"/>
</dbReference>
<dbReference type="SUPFAM" id="SSF46785">
    <property type="entry name" value="Winged helix' DNA-binding domain"/>
    <property type="match status" value="1"/>
</dbReference>
<name>A0A842JJA0_9ACTN</name>
<keyword evidence="7" id="KW-1185">Reference proteome</keyword>
<dbReference type="RefSeq" id="WP_185906230.1">
    <property type="nucleotide sequence ID" value="NZ_JACMSE010000015.1"/>
</dbReference>
<dbReference type="EMBL" id="JACMSE010000015">
    <property type="protein sequence ID" value="MBC2890551.1"/>
    <property type="molecule type" value="Genomic_DNA"/>
</dbReference>
<evidence type="ECO:0000256" key="3">
    <source>
        <dbReference type="ARBA" id="ARBA00023163"/>
    </source>
</evidence>
<dbReference type="InterPro" id="IPR011991">
    <property type="entry name" value="ArsR-like_HTH"/>
</dbReference>
<dbReference type="Proteomes" id="UP000587396">
    <property type="component" value="Unassembled WGS sequence"/>
</dbReference>
<sequence length="217" mass="23570">MDANTQLYEKLATLQHLLMRRRFGAGRNAGPLADTTRGQGRILALLKVRDGVSTKDMSNVLGIRTSSLNEALSKLEAKGYIVREQSEEDKRVMVVKLTEKGRSVEQPSFEGRAAGVFDCLSDEEKAAFGAYLDRIIAQVELQMGEQAEGGFEDMRRQHEEAFKRFFGEDGPFGDGEGFPPFGGFGAAARCGGFGGFGRDGRGGCDGRTDACRDAGSR</sequence>
<proteinExistence type="predicted"/>
<keyword evidence="3" id="KW-0804">Transcription</keyword>
<reference evidence="6 7" key="1">
    <citation type="submission" date="2020-08" db="EMBL/GenBank/DDBJ databases">
        <authorList>
            <person name="Liu C."/>
            <person name="Sun Q."/>
        </authorList>
    </citation>
    <scope>NUCLEOTIDE SEQUENCE [LARGE SCALE GENOMIC DNA]</scope>
    <source>
        <strain evidence="6 7">N22</strain>
    </source>
</reference>
<feature type="region of interest" description="Disordered" evidence="4">
    <location>
        <begin position="198"/>
        <end position="217"/>
    </location>
</feature>
<dbReference type="SMART" id="SM00347">
    <property type="entry name" value="HTH_MARR"/>
    <property type="match status" value="1"/>
</dbReference>
<dbReference type="PANTHER" id="PTHR42756">
    <property type="entry name" value="TRANSCRIPTIONAL REGULATOR, MARR"/>
    <property type="match status" value="1"/>
</dbReference>
<dbReference type="PRINTS" id="PR00598">
    <property type="entry name" value="HTHMARR"/>
</dbReference>
<dbReference type="InterPro" id="IPR023187">
    <property type="entry name" value="Tscrpt_reg_MarR-type_CS"/>
</dbReference>
<protein>
    <submittedName>
        <fullName evidence="6">MarR family transcriptional regulator</fullName>
    </submittedName>
</protein>
<comment type="caution">
    <text evidence="6">The sequence shown here is derived from an EMBL/GenBank/DDBJ whole genome shotgun (WGS) entry which is preliminary data.</text>
</comment>
<dbReference type="AlphaFoldDB" id="A0A842JJA0"/>
<organism evidence="6 7">
    <name type="scientific">Gordonibacter massiliensis</name>
    <name type="common">ex Traore et al. 2017</name>
    <dbReference type="NCBI Taxonomy" id="1841863"/>
    <lineage>
        <taxon>Bacteria</taxon>
        <taxon>Bacillati</taxon>
        <taxon>Actinomycetota</taxon>
        <taxon>Coriobacteriia</taxon>
        <taxon>Eggerthellales</taxon>
        <taxon>Eggerthellaceae</taxon>
        <taxon>Gordonibacter</taxon>
    </lineage>
</organism>
<feature type="domain" description="HTH marR-type" evidence="5">
    <location>
        <begin position="4"/>
        <end position="137"/>
    </location>
</feature>
<dbReference type="GO" id="GO:0003700">
    <property type="term" value="F:DNA-binding transcription factor activity"/>
    <property type="evidence" value="ECO:0007669"/>
    <property type="project" value="InterPro"/>
</dbReference>
<dbReference type="Pfam" id="PF01047">
    <property type="entry name" value="MarR"/>
    <property type="match status" value="1"/>
</dbReference>
<keyword evidence="1" id="KW-0805">Transcription regulation</keyword>
<evidence type="ECO:0000256" key="4">
    <source>
        <dbReference type="SAM" id="MobiDB-lite"/>
    </source>
</evidence>
<dbReference type="PANTHER" id="PTHR42756:SF1">
    <property type="entry name" value="TRANSCRIPTIONAL REPRESSOR OF EMRAB OPERON"/>
    <property type="match status" value="1"/>
</dbReference>
<dbReference type="CDD" id="cd00090">
    <property type="entry name" value="HTH_ARSR"/>
    <property type="match status" value="1"/>
</dbReference>
<dbReference type="InterPro" id="IPR036388">
    <property type="entry name" value="WH-like_DNA-bd_sf"/>
</dbReference>